<dbReference type="InterPro" id="IPR020449">
    <property type="entry name" value="Tscrpt_reg_AraC-type_HTH"/>
</dbReference>
<dbReference type="PANTHER" id="PTHR30146:SF24">
    <property type="entry name" value="XYLOSE OPERON REGULATORY PROTEIN"/>
    <property type="match status" value="1"/>
</dbReference>
<name>A0A1T4Q8R2_9SPIR</name>
<keyword evidence="6" id="KW-1185">Reference proteome</keyword>
<dbReference type="SUPFAM" id="SSF46689">
    <property type="entry name" value="Homeodomain-like"/>
    <property type="match status" value="1"/>
</dbReference>
<keyword evidence="1" id="KW-0805">Transcription regulation</keyword>
<feature type="domain" description="HTH araC/xylS-type" evidence="4">
    <location>
        <begin position="968"/>
        <end position="1066"/>
    </location>
</feature>
<dbReference type="InterPro" id="IPR028082">
    <property type="entry name" value="Peripla_BP_I"/>
</dbReference>
<dbReference type="InterPro" id="IPR009057">
    <property type="entry name" value="Homeodomain-like_sf"/>
</dbReference>
<dbReference type="SUPFAM" id="SSF53822">
    <property type="entry name" value="Periplasmic binding protein-like I"/>
    <property type="match status" value="1"/>
</dbReference>
<dbReference type="PRINTS" id="PR00032">
    <property type="entry name" value="HTHARAC"/>
</dbReference>
<evidence type="ECO:0000256" key="1">
    <source>
        <dbReference type="ARBA" id="ARBA00023015"/>
    </source>
</evidence>
<dbReference type="STRING" id="225004.SAMN02745152_01878"/>
<sequence>MLGENLNIGTSGKRIGFALSTIHFGSSLKLWFKLANYASQEKGSFFIFPGSNLSNSGANSLFNEIYKLVNSENLDGLISWASSISNGVSYEKSVEFHKKFENLPFVTIGQKINGAPSVSFDAYEGMKELTKHLIVVHGAKKIAFIRGPKNHTSAQDRFRGFFDAVKEAGILDENLISDYTDWYESEKGAVQLYNERNLVPGKDFDALLCASDMIALSSVEYFEKHGYKVPKDYICGGFNDSVESRVSSVSLSTVHMPMEKLGVVAYQKLVQLLNGEKVEDTVLPAYPVIRESCGCNNLKHLQNFYDSKKRIKNRDDFVEEISKLFHADEKEREELILPLFEALFENNQSDFYRRLSDVLTVYFKKEGELFTLYEALRLFKNSTFLPEEYVTKVISTVNLIIPQIQRKICELRTFSEKNASIVSSLKSALLAAHDFDALMKILSDYLPKIGIRSTALVLYEEDGTSRYVGGFNSSGELCLEEKLFSSKLLVPEEFKKDFEYGVYLVQPLFMENKPLGYMINGYSDCDGSVYEGLRVSVGNTIQNILLFKEIDKARQKAEKAEFAKTEFFANVGSELCDPLKDLSAKIFQMQGNIEKGIVDQDILTEQLIFLRSQIQSQLHKTVTLVELTRSQVDDLPMDKKLFDIRQVLPGSVVASLNQKFPLIYGDPDRLKKALLTFFGDGKGTMSLSAGYEGLKINLRTRHLDWKDPEFLLAEKIILLQYGEVQKIDDESLLIILPWPNLAGLPPVKTEKSPKNVINLSSKETISEIFDMPVVNFDALADDKPENAVLYWRSDNAPIDEWVKVYSLRHNENLFRAPILCYSHELISHNFVEMLESKVRAQKSAPVLFINAKRTNYGTWATDSNSVKIQSMAEFEHILEEITPSLIVFESIDEESIKKIRKNPKTVLVPIIVLPETISSEEEVELLCAHPRIILCNSGAADSEQFESRIHEILAGDEIMPPHTGALVKKAILYLNKNASQQIVRWKLADTVHVSEDYLTRIFHKEIGLSLWEYLNRYRIFLATKMLLETNDTIYEIAEKSGFQDQAYFCRVFKKVYGIPPGKIRTKQ</sequence>
<evidence type="ECO:0000313" key="5">
    <source>
        <dbReference type="EMBL" id="SJZ99901.1"/>
    </source>
</evidence>
<evidence type="ECO:0000256" key="2">
    <source>
        <dbReference type="ARBA" id="ARBA00023125"/>
    </source>
</evidence>
<gene>
    <name evidence="5" type="ORF">SAMN02745152_01878</name>
</gene>
<dbReference type="Proteomes" id="UP000190395">
    <property type="component" value="Unassembled WGS sequence"/>
</dbReference>
<dbReference type="Pfam" id="PF13377">
    <property type="entry name" value="Peripla_BP_3"/>
    <property type="match status" value="1"/>
</dbReference>
<evidence type="ECO:0000256" key="3">
    <source>
        <dbReference type="ARBA" id="ARBA00023163"/>
    </source>
</evidence>
<proteinExistence type="predicted"/>
<dbReference type="PROSITE" id="PS01124">
    <property type="entry name" value="HTH_ARAC_FAMILY_2"/>
    <property type="match status" value="1"/>
</dbReference>
<dbReference type="RefSeq" id="WP_078931614.1">
    <property type="nucleotide sequence ID" value="NZ_FUXC01000012.1"/>
</dbReference>
<dbReference type="SMART" id="SM00342">
    <property type="entry name" value="HTH_ARAC"/>
    <property type="match status" value="1"/>
</dbReference>
<reference evidence="5 6" key="1">
    <citation type="submission" date="2017-02" db="EMBL/GenBank/DDBJ databases">
        <authorList>
            <person name="Peterson S.W."/>
        </authorList>
    </citation>
    <scope>NUCLEOTIDE SEQUENCE [LARGE SCALE GENOMIC DNA]</scope>
    <source>
        <strain evidence="5 6">ATCC BAA-909</strain>
    </source>
</reference>
<dbReference type="AlphaFoldDB" id="A0A1T4Q8R2"/>
<dbReference type="InterPro" id="IPR018062">
    <property type="entry name" value="HTH_AraC-typ_CS"/>
</dbReference>
<dbReference type="GeneID" id="303368107"/>
<dbReference type="PROSITE" id="PS00041">
    <property type="entry name" value="HTH_ARAC_FAMILY_1"/>
    <property type="match status" value="1"/>
</dbReference>
<dbReference type="Pfam" id="PF12833">
    <property type="entry name" value="HTH_18"/>
    <property type="match status" value="1"/>
</dbReference>
<keyword evidence="3" id="KW-0804">Transcription</keyword>
<dbReference type="GO" id="GO:0003700">
    <property type="term" value="F:DNA-binding transcription factor activity"/>
    <property type="evidence" value="ECO:0007669"/>
    <property type="project" value="InterPro"/>
</dbReference>
<dbReference type="InterPro" id="IPR018060">
    <property type="entry name" value="HTH_AraC"/>
</dbReference>
<organism evidence="5 6">
    <name type="scientific">Treponema berlinense</name>
    <dbReference type="NCBI Taxonomy" id="225004"/>
    <lineage>
        <taxon>Bacteria</taxon>
        <taxon>Pseudomonadati</taxon>
        <taxon>Spirochaetota</taxon>
        <taxon>Spirochaetia</taxon>
        <taxon>Spirochaetales</taxon>
        <taxon>Treponemataceae</taxon>
        <taxon>Treponema</taxon>
    </lineage>
</organism>
<dbReference type="CDD" id="cd06267">
    <property type="entry name" value="PBP1_LacI_sugar_binding-like"/>
    <property type="match status" value="1"/>
</dbReference>
<keyword evidence="2" id="KW-0238">DNA-binding</keyword>
<protein>
    <submittedName>
        <fullName evidence="5">Helix-turn-helix domain-containing protein</fullName>
    </submittedName>
</protein>
<dbReference type="Gene3D" id="3.40.50.2300">
    <property type="match status" value="2"/>
</dbReference>
<accession>A0A1T4Q8R2</accession>
<evidence type="ECO:0000313" key="6">
    <source>
        <dbReference type="Proteomes" id="UP000190395"/>
    </source>
</evidence>
<dbReference type="InterPro" id="IPR046335">
    <property type="entry name" value="LacI/GalR-like_sensor"/>
</dbReference>
<evidence type="ECO:0000259" key="4">
    <source>
        <dbReference type="PROSITE" id="PS01124"/>
    </source>
</evidence>
<dbReference type="Gene3D" id="1.10.10.60">
    <property type="entry name" value="Homeodomain-like"/>
    <property type="match status" value="2"/>
</dbReference>
<dbReference type="GO" id="GO:0000976">
    <property type="term" value="F:transcription cis-regulatory region binding"/>
    <property type="evidence" value="ECO:0007669"/>
    <property type="project" value="TreeGrafter"/>
</dbReference>
<dbReference type="PANTHER" id="PTHR30146">
    <property type="entry name" value="LACI-RELATED TRANSCRIPTIONAL REPRESSOR"/>
    <property type="match status" value="1"/>
</dbReference>
<dbReference type="EMBL" id="FUXC01000012">
    <property type="protein sequence ID" value="SJZ99901.1"/>
    <property type="molecule type" value="Genomic_DNA"/>
</dbReference>